<dbReference type="AlphaFoldDB" id="A0A0A8VJE8"/>
<evidence type="ECO:0000256" key="1">
    <source>
        <dbReference type="SAM" id="Phobius"/>
    </source>
</evidence>
<dbReference type="EMBL" id="LN681231">
    <property type="protein sequence ID" value="CEK28513.1"/>
    <property type="molecule type" value="Genomic_DNA"/>
</dbReference>
<proteinExistence type="predicted"/>
<keyword evidence="1" id="KW-1133">Transmembrane helix</keyword>
<evidence type="ECO:0000313" key="2">
    <source>
        <dbReference type="EMBL" id="CEK28513.1"/>
    </source>
</evidence>
<feature type="transmembrane region" description="Helical" evidence="1">
    <location>
        <begin position="15"/>
        <end position="32"/>
    </location>
</feature>
<sequence>MFKSDKCVSLSHDNTFPNAVMMALFFAAIWWWSGRQGYSPAACFTDNLFLPMTYVYCYPWCGD</sequence>
<name>A0A0A8VJE8_YERRU</name>
<reference evidence="2" key="1">
    <citation type="journal article" date="2015" name="Genome Announc.">
        <title>Complete Genome Sequence of Yersinia ruckeri Strain CSF007-82, Etiologic Agent of Red Mouth Disease in Salmonid Fish.</title>
        <authorList>
            <person name="Nelson M.C."/>
            <person name="LaPatra S.E."/>
            <person name="Welch T.J."/>
            <person name="Graf J."/>
        </authorList>
    </citation>
    <scope>NUCLEOTIDE SEQUENCE</scope>
    <source>
        <strain evidence="2">CSF007-82</strain>
    </source>
</reference>
<protein>
    <submittedName>
        <fullName evidence="2">Uncharacterized protein</fullName>
    </submittedName>
</protein>
<accession>A0A0A8VJE8</accession>
<gene>
    <name evidence="2" type="ORF">CSF007_13905</name>
</gene>
<keyword evidence="1" id="KW-0812">Transmembrane</keyword>
<organism evidence="2">
    <name type="scientific">Yersinia ruckeri</name>
    <dbReference type="NCBI Taxonomy" id="29486"/>
    <lineage>
        <taxon>Bacteria</taxon>
        <taxon>Pseudomonadati</taxon>
        <taxon>Pseudomonadota</taxon>
        <taxon>Gammaproteobacteria</taxon>
        <taxon>Enterobacterales</taxon>
        <taxon>Yersiniaceae</taxon>
        <taxon>Yersinia</taxon>
    </lineage>
</organism>
<keyword evidence="1" id="KW-0472">Membrane</keyword>